<dbReference type="SUPFAM" id="SSF49785">
    <property type="entry name" value="Galactose-binding domain-like"/>
    <property type="match status" value="1"/>
</dbReference>
<comment type="similarity">
    <text evidence="1">Belongs to the glycosyl hydrolase 2 family.</text>
</comment>
<evidence type="ECO:0000313" key="9">
    <source>
        <dbReference type="Proteomes" id="UP000593892"/>
    </source>
</evidence>
<evidence type="ECO:0000259" key="5">
    <source>
        <dbReference type="Pfam" id="PF00703"/>
    </source>
</evidence>
<gene>
    <name evidence="8" type="ORF">IRI77_25735</name>
</gene>
<accession>A0A7S7NM75</accession>
<dbReference type="RefSeq" id="WP_194447861.1">
    <property type="nucleotide sequence ID" value="NZ_CP063849.1"/>
</dbReference>
<evidence type="ECO:0000259" key="7">
    <source>
        <dbReference type="Pfam" id="PF22666"/>
    </source>
</evidence>
<dbReference type="InterPro" id="IPR013783">
    <property type="entry name" value="Ig-like_fold"/>
</dbReference>
<evidence type="ECO:0000259" key="6">
    <source>
        <dbReference type="Pfam" id="PF02836"/>
    </source>
</evidence>
<dbReference type="PANTHER" id="PTHR42732">
    <property type="entry name" value="BETA-GALACTOSIDASE"/>
    <property type="match status" value="1"/>
</dbReference>
<dbReference type="GO" id="GO:0004553">
    <property type="term" value="F:hydrolase activity, hydrolyzing O-glycosyl compounds"/>
    <property type="evidence" value="ECO:0007669"/>
    <property type="project" value="InterPro"/>
</dbReference>
<dbReference type="InterPro" id="IPR036156">
    <property type="entry name" value="Beta-gal/glucu_dom_sf"/>
</dbReference>
<evidence type="ECO:0000256" key="1">
    <source>
        <dbReference type="ARBA" id="ARBA00007401"/>
    </source>
</evidence>
<sequence length="1066" mass="119756">MRLSSSLLLLAAVSQAAQVWTVRVEEPTGLYRRTNEAVAVPLAKLGGHTAGFTVTNAEGKELPWQVSAGQLLFPASLIPGELPVYSVSCCDAKPSTPFVNPILLRRLGLNRVEFGNAFFRAVIDLKAAAIVEAYTLRAGPQKSLNLVETTPEGGEALKGDVHETTPEAERFSPAPVTGVGGQNTGWTTLGGQGSFTSVELLEAGPLRGRLKLTRANEAWEITWTSGNAWFRWKAARGFRFAAISATPYVPFDRCKDGSEYEFPGGPGEEEPLPRDVGPRNWPTLPGGHMVYYQGAENYGALGIVALDSTLRWTGAGTRRFEARKPEGATEIAVTFPEWQGSMTAVAARQENRMLRQPLLVHVSPATSTAVAIQEPAERLAAATVGAGPTTAFQQDALPLDGAWQLAFVEKGEGPPASGWKTVQVPGSVHVQWLDPSKIYSRDAEWVSYKEWWYKRTFTVPERFQGKRLRLQFEATDYYADTYLNGAYIGRHEGYIDPYEFDVTEQARPGQNEILVRVWTPVDYYWKHRPYTIKGAYGAVDQKPDDITALGITRSVRLAASTEAQIRDVAVDTRLKGAAAEVSVQLEAAAVDRGYTWELTLSPRNFPGAGRIQVKAAARTKQTLTIPVAQPQLWWTRDHGKPNLYTLDVRLLDASGRAVDGQSLAVGIREIEKIGWDFYLNGKRLFIRGTNYYYHLYMSEMDRAKYERDVKLMAGMNINMIRLHCHFSNREFYDLADEYGLLIWQDFLEAWYPHDRGFAQRAAMLYDNHVRYARNHPSIALWATSDEEDFENYREITKHLYPRPSTLDPQRRAVIRSTGRFGDSHVYHGWYNGTLWEYTQMQEQFVSELGATSLPNYETLIQFMPNQWPIKDHEDEWIWRRLQIPQAMKAWGDPGALSLKEYIPQTQAYVARLFQIALERMRRRKNEGAGGVLHFHAIDIWPSVTMAAIDFNRVPTKVYDTVRRSFEPVAALFEYDRDQWKPGETVRCGLWAVNDRWTAVPGAKLRWRFAGKTGEYPVSLAADSVIRLGAAEFTAPAKPGPYELKAEIVDSAGKVISENVFEFAVAP</sequence>
<keyword evidence="2" id="KW-0378">Hydrolase</keyword>
<dbReference type="InterPro" id="IPR006102">
    <property type="entry name" value="Ig-like_GH2"/>
</dbReference>
<dbReference type="EMBL" id="CP063849">
    <property type="protein sequence ID" value="QOY86192.1"/>
    <property type="molecule type" value="Genomic_DNA"/>
</dbReference>
<feature type="domain" description="Glycoside hydrolase family 2 immunoglobulin-like beta-sandwich" evidence="5">
    <location>
        <begin position="564"/>
        <end position="668"/>
    </location>
</feature>
<evidence type="ECO:0000256" key="3">
    <source>
        <dbReference type="ARBA" id="ARBA00023295"/>
    </source>
</evidence>
<evidence type="ECO:0000256" key="4">
    <source>
        <dbReference type="SAM" id="SignalP"/>
    </source>
</evidence>
<dbReference type="InterPro" id="IPR008979">
    <property type="entry name" value="Galactose-bd-like_sf"/>
</dbReference>
<name>A0A7S7NM75_PALFE</name>
<dbReference type="SUPFAM" id="SSF51445">
    <property type="entry name" value="(Trans)glycosidases"/>
    <property type="match status" value="1"/>
</dbReference>
<dbReference type="PANTHER" id="PTHR42732:SF1">
    <property type="entry name" value="BETA-MANNOSIDASE"/>
    <property type="match status" value="1"/>
</dbReference>
<dbReference type="Pfam" id="PF00703">
    <property type="entry name" value="Glyco_hydro_2"/>
    <property type="match status" value="1"/>
</dbReference>
<reference evidence="8 9" key="1">
    <citation type="submission" date="2020-10" db="EMBL/GenBank/DDBJ databases">
        <title>Complete genome sequence of Paludibaculum fermentans P105T, a facultatively anaerobic acidobacterium capable of dissimilatory Fe(III) reduction.</title>
        <authorList>
            <person name="Dedysh S.N."/>
            <person name="Beletsky A.V."/>
            <person name="Kulichevskaya I.S."/>
            <person name="Mardanov A.V."/>
            <person name="Ravin N.V."/>
        </authorList>
    </citation>
    <scope>NUCLEOTIDE SEQUENCE [LARGE SCALE GENOMIC DNA]</scope>
    <source>
        <strain evidence="8 9">P105</strain>
    </source>
</reference>
<dbReference type="Proteomes" id="UP000593892">
    <property type="component" value="Chromosome"/>
</dbReference>
<evidence type="ECO:0000313" key="8">
    <source>
        <dbReference type="EMBL" id="QOY86192.1"/>
    </source>
</evidence>
<protein>
    <recommendedName>
        <fullName evidence="10">Beta-galactosidase</fullName>
    </recommendedName>
</protein>
<feature type="domain" description="Beta-mannosidase-like galactose-binding" evidence="7">
    <location>
        <begin position="403"/>
        <end position="527"/>
    </location>
</feature>
<dbReference type="Gene3D" id="2.60.120.260">
    <property type="entry name" value="Galactose-binding domain-like"/>
    <property type="match status" value="1"/>
</dbReference>
<proteinExistence type="inferred from homology"/>
<dbReference type="SUPFAM" id="SSF49303">
    <property type="entry name" value="beta-Galactosidase/glucuronidase domain"/>
    <property type="match status" value="1"/>
</dbReference>
<keyword evidence="3" id="KW-0326">Glycosidase</keyword>
<feature type="domain" description="Glycoside hydrolase family 2 catalytic" evidence="6">
    <location>
        <begin position="676"/>
        <end position="812"/>
    </location>
</feature>
<evidence type="ECO:0008006" key="10">
    <source>
        <dbReference type="Google" id="ProtNLM"/>
    </source>
</evidence>
<dbReference type="Gene3D" id="3.20.20.80">
    <property type="entry name" value="Glycosidases"/>
    <property type="match status" value="1"/>
</dbReference>
<dbReference type="InterPro" id="IPR051913">
    <property type="entry name" value="GH2_Domain-Containing"/>
</dbReference>
<dbReference type="KEGG" id="pfer:IRI77_25735"/>
<dbReference type="AlphaFoldDB" id="A0A7S7NM75"/>
<feature type="signal peptide" evidence="4">
    <location>
        <begin position="1"/>
        <end position="16"/>
    </location>
</feature>
<dbReference type="InterPro" id="IPR006103">
    <property type="entry name" value="Glyco_hydro_2_cat"/>
</dbReference>
<keyword evidence="4" id="KW-0732">Signal</keyword>
<dbReference type="Gene3D" id="2.60.40.10">
    <property type="entry name" value="Immunoglobulins"/>
    <property type="match status" value="1"/>
</dbReference>
<feature type="chain" id="PRO_5032945314" description="Beta-galactosidase" evidence="4">
    <location>
        <begin position="17"/>
        <end position="1066"/>
    </location>
</feature>
<dbReference type="Pfam" id="PF02836">
    <property type="entry name" value="Glyco_hydro_2_C"/>
    <property type="match status" value="1"/>
</dbReference>
<dbReference type="InterPro" id="IPR017853">
    <property type="entry name" value="GH"/>
</dbReference>
<keyword evidence="9" id="KW-1185">Reference proteome</keyword>
<evidence type="ECO:0000256" key="2">
    <source>
        <dbReference type="ARBA" id="ARBA00022801"/>
    </source>
</evidence>
<organism evidence="8 9">
    <name type="scientific">Paludibaculum fermentans</name>
    <dbReference type="NCBI Taxonomy" id="1473598"/>
    <lineage>
        <taxon>Bacteria</taxon>
        <taxon>Pseudomonadati</taxon>
        <taxon>Acidobacteriota</taxon>
        <taxon>Terriglobia</taxon>
        <taxon>Bryobacterales</taxon>
        <taxon>Bryobacteraceae</taxon>
        <taxon>Paludibaculum</taxon>
    </lineage>
</organism>
<dbReference type="GO" id="GO:0005975">
    <property type="term" value="P:carbohydrate metabolic process"/>
    <property type="evidence" value="ECO:0007669"/>
    <property type="project" value="InterPro"/>
</dbReference>
<dbReference type="Pfam" id="PF22666">
    <property type="entry name" value="Glyco_hydro_2_N2"/>
    <property type="match status" value="1"/>
</dbReference>
<dbReference type="InterPro" id="IPR054593">
    <property type="entry name" value="Beta-mannosidase-like_N2"/>
</dbReference>